<sequence>MTLTTSTASTPAPAPALPVPTINAAFDGGNIQVVSIDDTGPETRIDLSIATDRDSDFFQWFYFRLAGVAAGRTVVFRILNAGRSAYPFGWPGYKVRGSTDRTAWRMVDTGYADGVLEWRWTAQTPLAWFAYFQPYTMEQHEALVARIAQAPGVSHRELGQSLDGQAIDYLRIGTGRKQVWLYGRQHPGESMTEWWMEGALERLTDPADPVTRDLLAKATFHVVPNMNPDGTRRGHLRTNAAGVNLNREWHAPSPERSPEVLCVRAMMDATGIDVAMDIHGDEAIPANFVAGFEGIPSWTDEHGEKFYEFGRRLAAHTPDFQTEQGYPKSAPGTANLSMSTNQLAERFGAVSMTLEMPFKDHDPNADPEFGWSGERSKKLAHAMLETLAGMIDEI</sequence>
<feature type="domain" description="Peptidase M14" evidence="3">
    <location>
        <begin position="133"/>
        <end position="394"/>
    </location>
</feature>
<dbReference type="Pfam" id="PF00246">
    <property type="entry name" value="Peptidase_M14"/>
    <property type="match status" value="1"/>
</dbReference>
<dbReference type="Gene3D" id="2.60.40.3120">
    <property type="match status" value="1"/>
</dbReference>
<comment type="similarity">
    <text evidence="2">Belongs to the peptidase M14 family.</text>
</comment>
<dbReference type="InterPro" id="IPR040626">
    <property type="entry name" value="Pepdidase_M14_N"/>
</dbReference>
<evidence type="ECO:0000259" key="3">
    <source>
        <dbReference type="PROSITE" id="PS52035"/>
    </source>
</evidence>
<dbReference type="EMBL" id="BAABBF010000004">
    <property type="protein sequence ID" value="GAA3710216.1"/>
    <property type="molecule type" value="Genomic_DNA"/>
</dbReference>
<evidence type="ECO:0000313" key="5">
    <source>
        <dbReference type="Proteomes" id="UP001500523"/>
    </source>
</evidence>
<dbReference type="CDD" id="cd06234">
    <property type="entry name" value="M14_PaCCP-like"/>
    <property type="match status" value="1"/>
</dbReference>
<dbReference type="PANTHER" id="PTHR12756">
    <property type="entry name" value="CYTOSOLIC CARBOXYPEPTIDASE"/>
    <property type="match status" value="1"/>
</dbReference>
<comment type="cofactor">
    <cofactor evidence="1">
        <name>Zn(2+)</name>
        <dbReference type="ChEBI" id="CHEBI:29105"/>
    </cofactor>
</comment>
<gene>
    <name evidence="4" type="ORF">GCM10022268_19150</name>
</gene>
<dbReference type="GO" id="GO:0004180">
    <property type="term" value="F:carboxypeptidase activity"/>
    <property type="evidence" value="ECO:0007669"/>
    <property type="project" value="UniProtKB-KW"/>
</dbReference>
<protein>
    <submittedName>
        <fullName evidence="4">M14-type cytosolic carboxypeptidase</fullName>
    </submittedName>
</protein>
<keyword evidence="4" id="KW-0645">Protease</keyword>
<comment type="caution">
    <text evidence="4">The sequence shown here is derived from an EMBL/GenBank/DDBJ whole genome shotgun (WGS) entry which is preliminary data.</text>
</comment>
<keyword evidence="4" id="KW-0121">Carboxypeptidase</keyword>
<reference evidence="5" key="1">
    <citation type="journal article" date="2019" name="Int. J. Syst. Evol. Microbiol.">
        <title>The Global Catalogue of Microorganisms (GCM) 10K type strain sequencing project: providing services to taxonomists for standard genome sequencing and annotation.</title>
        <authorList>
            <consortium name="The Broad Institute Genomics Platform"/>
            <consortium name="The Broad Institute Genome Sequencing Center for Infectious Disease"/>
            <person name="Wu L."/>
            <person name="Ma J."/>
        </authorList>
    </citation>
    <scope>NUCLEOTIDE SEQUENCE [LARGE SCALE GENOMIC DNA]</scope>
    <source>
        <strain evidence="5">JCM 17498</strain>
    </source>
</reference>
<dbReference type="PANTHER" id="PTHR12756:SF11">
    <property type="entry name" value="CYTOSOLIC CARBOXYPEPTIDASE 1"/>
    <property type="match status" value="1"/>
</dbReference>
<dbReference type="InterPro" id="IPR050821">
    <property type="entry name" value="Cytosolic_carboxypeptidase"/>
</dbReference>
<dbReference type="Proteomes" id="UP001500523">
    <property type="component" value="Unassembled WGS sequence"/>
</dbReference>
<evidence type="ECO:0000256" key="2">
    <source>
        <dbReference type="PROSITE-ProRule" id="PRU01379"/>
    </source>
</evidence>
<feature type="active site" description="Proton donor/acceptor" evidence="2">
    <location>
        <position position="355"/>
    </location>
</feature>
<dbReference type="SMART" id="SM00631">
    <property type="entry name" value="Zn_pept"/>
    <property type="match status" value="1"/>
</dbReference>
<evidence type="ECO:0000313" key="4">
    <source>
        <dbReference type="EMBL" id="GAA3710216.1"/>
    </source>
</evidence>
<accession>A0ABP7DX83</accession>
<organism evidence="4 5">
    <name type="scientific">Sphingomonas cynarae</name>
    <dbReference type="NCBI Taxonomy" id="930197"/>
    <lineage>
        <taxon>Bacteria</taxon>
        <taxon>Pseudomonadati</taxon>
        <taxon>Pseudomonadota</taxon>
        <taxon>Alphaproteobacteria</taxon>
        <taxon>Sphingomonadales</taxon>
        <taxon>Sphingomonadaceae</taxon>
        <taxon>Sphingomonas</taxon>
    </lineage>
</organism>
<keyword evidence="5" id="KW-1185">Reference proteome</keyword>
<name>A0ABP7DX83_9SPHN</name>
<dbReference type="Gene3D" id="3.40.630.10">
    <property type="entry name" value="Zn peptidases"/>
    <property type="match status" value="1"/>
</dbReference>
<dbReference type="PROSITE" id="PS52035">
    <property type="entry name" value="PEPTIDASE_M14"/>
    <property type="match status" value="1"/>
</dbReference>
<proteinExistence type="inferred from homology"/>
<dbReference type="Pfam" id="PF18027">
    <property type="entry name" value="Pepdidase_M14_N"/>
    <property type="match status" value="1"/>
</dbReference>
<dbReference type="InterPro" id="IPR000834">
    <property type="entry name" value="Peptidase_M14"/>
</dbReference>
<dbReference type="RefSeq" id="WP_344693168.1">
    <property type="nucleotide sequence ID" value="NZ_BAABBF010000004.1"/>
</dbReference>
<keyword evidence="4" id="KW-0378">Hydrolase</keyword>
<dbReference type="SUPFAM" id="SSF53187">
    <property type="entry name" value="Zn-dependent exopeptidases"/>
    <property type="match status" value="1"/>
</dbReference>
<evidence type="ECO:0000256" key="1">
    <source>
        <dbReference type="ARBA" id="ARBA00001947"/>
    </source>
</evidence>